<dbReference type="InterPro" id="IPR011009">
    <property type="entry name" value="Kinase-like_dom_sf"/>
</dbReference>
<dbReference type="SUPFAM" id="SSF56112">
    <property type="entry name" value="Protein kinase-like (PK-like)"/>
    <property type="match status" value="1"/>
</dbReference>
<keyword evidence="4" id="KW-1185">Reference proteome</keyword>
<dbReference type="EMBL" id="JAGYPE010000001">
    <property type="protein sequence ID" value="MBS4180260.1"/>
    <property type="molecule type" value="Genomic_DNA"/>
</dbReference>
<organism evidence="2">
    <name type="scientific">Neobacillus citreus</name>
    <dbReference type="NCBI Taxonomy" id="2833578"/>
    <lineage>
        <taxon>Bacteria</taxon>
        <taxon>Bacillati</taxon>
        <taxon>Bacillota</taxon>
        <taxon>Bacilli</taxon>
        <taxon>Bacillales</taxon>
        <taxon>Bacillaceae</taxon>
        <taxon>Neobacillus</taxon>
    </lineage>
</organism>
<evidence type="ECO:0000259" key="1">
    <source>
        <dbReference type="Pfam" id="PF20613"/>
    </source>
</evidence>
<dbReference type="RefSeq" id="WP_213140259.1">
    <property type="nucleotide sequence ID" value="NZ_JAGYPE020000025.1"/>
</dbReference>
<sequence length="264" mass="30706">MIKPVSYQKKLQGKSNAHLITFDDGREYVVKFFQQGFERSLPNEWVAYCLGRYLGLPIPFGRIVEIPQEFSLQVPELAKMGHTQYQFASLYIPDCLDGHKVSKISSIENHQSLAGIIAFDYWLFNRDRTRMNVLFQEVASGGYKLWMIDQAEVFGSFNWTQEDIENLPADILKSATHELMSAYIEDEKIFYGYLEIIQTIPILLIEEIVDLIPEEWGVTKDEKKAIVTTLVTRRKKILPKLVERFMKRKWVSDTTKRHFGNLST</sequence>
<reference evidence="2" key="1">
    <citation type="submission" date="2021-05" db="EMBL/GenBank/DDBJ databases">
        <title>Novel Bacillus species.</title>
        <authorList>
            <person name="Liu G."/>
        </authorList>
    </citation>
    <scope>NUCLEOTIDE SEQUENCE</scope>
    <source>
        <strain evidence="2 4">FJAT-50051</strain>
    </source>
</reference>
<evidence type="ECO:0000313" key="3">
    <source>
        <dbReference type="EMBL" id="MCH6266775.1"/>
    </source>
</evidence>
<accession>A0A942SUV2</accession>
<dbReference type="Pfam" id="PF20613">
    <property type="entry name" value="HipA_2"/>
    <property type="match status" value="1"/>
</dbReference>
<protein>
    <recommendedName>
        <fullName evidence="1">HipA-like kinase domain-containing protein</fullName>
    </recommendedName>
</protein>
<feature type="domain" description="HipA-like kinase" evidence="1">
    <location>
        <begin position="8"/>
        <end position="240"/>
    </location>
</feature>
<evidence type="ECO:0000313" key="2">
    <source>
        <dbReference type="EMBL" id="MBS4180260.1"/>
    </source>
</evidence>
<dbReference type="InterPro" id="IPR046748">
    <property type="entry name" value="HipA_2"/>
</dbReference>
<proteinExistence type="predicted"/>
<dbReference type="Proteomes" id="UP000677265">
    <property type="component" value="Unassembled WGS sequence"/>
</dbReference>
<name>A0A942SUV2_9BACI</name>
<dbReference type="AlphaFoldDB" id="A0A942SUV2"/>
<gene>
    <name evidence="3" type="ORF">KHB02_014695</name>
    <name evidence="2" type="ORF">KHB02_02530</name>
</gene>
<comment type="caution">
    <text evidence="2">The sequence shown here is derived from an EMBL/GenBank/DDBJ whole genome shotgun (WGS) entry which is preliminary data.</text>
</comment>
<evidence type="ECO:0000313" key="4">
    <source>
        <dbReference type="Proteomes" id="UP000677265"/>
    </source>
</evidence>
<dbReference type="EMBL" id="JAGYPE020000025">
    <property type="protein sequence ID" value="MCH6266775.1"/>
    <property type="molecule type" value="Genomic_DNA"/>
</dbReference>